<dbReference type="InterPro" id="IPR000664">
    <property type="entry name" value="Lethal2_giant"/>
</dbReference>
<evidence type="ECO:0000313" key="16">
    <source>
        <dbReference type="Proteomes" id="UP000887458"/>
    </source>
</evidence>
<feature type="region of interest" description="Disordered" evidence="13">
    <location>
        <begin position="416"/>
        <end position="452"/>
    </location>
</feature>
<evidence type="ECO:0000256" key="10">
    <source>
        <dbReference type="ARBA" id="ARBA00023136"/>
    </source>
</evidence>
<evidence type="ECO:0000256" key="9">
    <source>
        <dbReference type="ARBA" id="ARBA00022737"/>
    </source>
</evidence>
<dbReference type="InterPro" id="IPR015943">
    <property type="entry name" value="WD40/YVTN_repeat-like_dom_sf"/>
</dbReference>
<reference evidence="15 16" key="2">
    <citation type="journal article" date="2022" name="Mol. Biol. Evol.">
        <title>Comparative Genomics Reveals Insights into the Divergent Evolution of Astigmatic Mites and Household Pest Adaptations.</title>
        <authorList>
            <person name="Xiong Q."/>
            <person name="Wan A.T."/>
            <person name="Liu X."/>
            <person name="Fung C.S."/>
            <person name="Xiao X."/>
            <person name="Malainual N."/>
            <person name="Hou J."/>
            <person name="Wang L."/>
            <person name="Wang M."/>
            <person name="Yang K.Y."/>
            <person name="Cui Y."/>
            <person name="Leung E.L."/>
            <person name="Nong W."/>
            <person name="Shin S.K."/>
            <person name="Au S.W."/>
            <person name="Jeong K.Y."/>
            <person name="Chew F.T."/>
            <person name="Hui J.H."/>
            <person name="Leung T.F."/>
            <person name="Tungtrongchitr A."/>
            <person name="Zhong N."/>
            <person name="Liu Z."/>
            <person name="Tsui S.K."/>
        </authorList>
    </citation>
    <scope>NUCLEOTIDE SEQUENCE [LARGE SCALE GENOMIC DNA]</scope>
    <source>
        <strain evidence="15">Derp</strain>
    </source>
</reference>
<keyword evidence="12" id="KW-0175">Coiled coil</keyword>
<dbReference type="PANTHER" id="PTHR10241">
    <property type="entry name" value="LETHAL 2 GIANT LARVAE PROTEIN"/>
    <property type="match status" value="1"/>
</dbReference>
<dbReference type="InterPro" id="IPR042855">
    <property type="entry name" value="V_SNARE_CC"/>
</dbReference>
<gene>
    <name evidence="15" type="primary">STXBP5_1</name>
    <name evidence="15" type="ORF">DERP_008288</name>
</gene>
<dbReference type="InterPro" id="IPR001680">
    <property type="entry name" value="WD40_rpt"/>
</dbReference>
<feature type="compositionally biased region" description="Polar residues" evidence="13">
    <location>
        <begin position="858"/>
        <end position="867"/>
    </location>
</feature>
<dbReference type="CDD" id="cd15873">
    <property type="entry name" value="R-SNARE_STXBP5_6"/>
    <property type="match status" value="1"/>
</dbReference>
<feature type="compositionally biased region" description="Low complexity" evidence="13">
    <location>
        <begin position="706"/>
        <end position="715"/>
    </location>
</feature>
<keyword evidence="4" id="KW-1003">Cell membrane</keyword>
<reference evidence="15 16" key="1">
    <citation type="journal article" date="2018" name="J. Allergy Clin. Immunol.">
        <title>High-quality assembly of Dermatophagoides pteronyssinus genome and transcriptome reveals a wide range of novel allergens.</title>
        <authorList>
            <person name="Liu X.Y."/>
            <person name="Yang K.Y."/>
            <person name="Wang M.Q."/>
            <person name="Kwok J.S."/>
            <person name="Zeng X."/>
            <person name="Yang Z."/>
            <person name="Xiao X.J."/>
            <person name="Lau C.P."/>
            <person name="Li Y."/>
            <person name="Huang Z.M."/>
            <person name="Ba J.G."/>
            <person name="Yim A.K."/>
            <person name="Ouyang C.Y."/>
            <person name="Ngai S.M."/>
            <person name="Chan T.F."/>
            <person name="Leung E.L."/>
            <person name="Liu L."/>
            <person name="Liu Z.G."/>
            <person name="Tsui S.K."/>
        </authorList>
    </citation>
    <scope>NUCLEOTIDE SEQUENCE [LARGE SCALE GENOMIC DNA]</scope>
    <source>
        <strain evidence="15">Derp</strain>
    </source>
</reference>
<feature type="compositionally biased region" description="Polar residues" evidence="13">
    <location>
        <begin position="755"/>
        <end position="770"/>
    </location>
</feature>
<dbReference type="PROSITE" id="PS50892">
    <property type="entry name" value="V_SNARE"/>
    <property type="match status" value="1"/>
</dbReference>
<dbReference type="Pfam" id="PF08366">
    <property type="entry name" value="LLGL"/>
    <property type="match status" value="1"/>
</dbReference>
<feature type="compositionally biased region" description="Low complexity" evidence="13">
    <location>
        <begin position="958"/>
        <end position="998"/>
    </location>
</feature>
<feature type="compositionally biased region" description="Low complexity" evidence="13">
    <location>
        <begin position="877"/>
        <end position="886"/>
    </location>
</feature>
<dbReference type="PANTHER" id="PTHR10241:SF25">
    <property type="entry name" value="TOMOSYN, ISOFORM C"/>
    <property type="match status" value="1"/>
</dbReference>
<dbReference type="InterPro" id="IPR013577">
    <property type="entry name" value="LLGL2"/>
</dbReference>
<evidence type="ECO:0000256" key="2">
    <source>
        <dbReference type="ARBA" id="ARBA00004496"/>
    </source>
</evidence>
<dbReference type="Proteomes" id="UP000887458">
    <property type="component" value="Unassembled WGS sequence"/>
</dbReference>
<dbReference type="InterPro" id="IPR036322">
    <property type="entry name" value="WD40_repeat_dom_sf"/>
</dbReference>
<feature type="region of interest" description="Disordered" evidence="13">
    <location>
        <begin position="616"/>
        <end position="658"/>
    </location>
</feature>
<comment type="subcellular location">
    <subcellularLocation>
        <location evidence="1">Cell membrane</location>
        <topology evidence="1">Peripheral membrane protein</topology>
    </subcellularLocation>
    <subcellularLocation>
        <location evidence="2">Cytoplasm</location>
    </subcellularLocation>
</comment>
<protein>
    <submittedName>
        <fullName evidence="15">Syntaxin-binding protein 5</fullName>
    </submittedName>
</protein>
<feature type="compositionally biased region" description="Low complexity" evidence="13">
    <location>
        <begin position="418"/>
        <end position="450"/>
    </location>
</feature>
<feature type="region of interest" description="Disordered" evidence="13">
    <location>
        <begin position="858"/>
        <end position="894"/>
    </location>
</feature>
<keyword evidence="8 11" id="KW-0853">WD repeat</keyword>
<feature type="compositionally biased region" description="Basic and acidic residues" evidence="13">
    <location>
        <begin position="1197"/>
        <end position="1206"/>
    </location>
</feature>
<dbReference type="InterPro" id="IPR013905">
    <property type="entry name" value="Lgl_C_dom"/>
</dbReference>
<dbReference type="SUPFAM" id="SSF58038">
    <property type="entry name" value="SNARE fusion complex"/>
    <property type="match status" value="1"/>
</dbReference>
<evidence type="ECO:0000256" key="3">
    <source>
        <dbReference type="ARBA" id="ARBA00008070"/>
    </source>
</evidence>
<keyword evidence="5" id="KW-0268">Exocytosis</keyword>
<feature type="region of interest" description="Disordered" evidence="13">
    <location>
        <begin position="1197"/>
        <end position="1248"/>
    </location>
</feature>
<comment type="similarity">
    <text evidence="3">Belongs to the WD repeat L(2)GL family.</text>
</comment>
<dbReference type="PRINTS" id="PR00962">
    <property type="entry name" value="LETHAL2GIANT"/>
</dbReference>
<dbReference type="EMBL" id="NJHN03000067">
    <property type="protein sequence ID" value="KAH9418032.1"/>
    <property type="molecule type" value="Genomic_DNA"/>
</dbReference>
<feature type="region of interest" description="Disordered" evidence="13">
    <location>
        <begin position="688"/>
        <end position="715"/>
    </location>
</feature>
<evidence type="ECO:0000259" key="14">
    <source>
        <dbReference type="PROSITE" id="PS50892"/>
    </source>
</evidence>
<evidence type="ECO:0000256" key="8">
    <source>
        <dbReference type="ARBA" id="ARBA00022574"/>
    </source>
</evidence>
<dbReference type="SMART" id="SM00320">
    <property type="entry name" value="WD40"/>
    <property type="match status" value="5"/>
</dbReference>
<comment type="caution">
    <text evidence="15">The sequence shown here is derived from an EMBL/GenBank/DDBJ whole genome shotgun (WGS) entry which is preliminary data.</text>
</comment>
<dbReference type="Gene3D" id="2.130.10.10">
    <property type="entry name" value="YVTN repeat-like/Quinoprotein amine dehydrogenase"/>
    <property type="match status" value="3"/>
</dbReference>
<evidence type="ECO:0000256" key="13">
    <source>
        <dbReference type="SAM" id="MobiDB-lite"/>
    </source>
</evidence>
<keyword evidence="9" id="KW-0677">Repeat</keyword>
<evidence type="ECO:0000313" key="15">
    <source>
        <dbReference type="EMBL" id="KAH9418032.1"/>
    </source>
</evidence>
<dbReference type="Gene3D" id="1.20.5.110">
    <property type="match status" value="1"/>
</dbReference>
<keyword evidence="7" id="KW-0597">Phosphoprotein</keyword>
<evidence type="ECO:0000256" key="7">
    <source>
        <dbReference type="ARBA" id="ARBA00022553"/>
    </source>
</evidence>
<feature type="compositionally biased region" description="Basic and acidic residues" evidence="13">
    <location>
        <begin position="631"/>
        <end position="646"/>
    </location>
</feature>
<feature type="compositionally biased region" description="Polar residues" evidence="13">
    <location>
        <begin position="648"/>
        <end position="658"/>
    </location>
</feature>
<dbReference type="SUPFAM" id="SSF50978">
    <property type="entry name" value="WD40 repeat-like"/>
    <property type="match status" value="2"/>
</dbReference>
<feature type="region of interest" description="Disordered" evidence="13">
    <location>
        <begin position="739"/>
        <end position="817"/>
    </location>
</feature>
<keyword evidence="16" id="KW-1185">Reference proteome</keyword>
<organism evidence="15 16">
    <name type="scientific">Dermatophagoides pteronyssinus</name>
    <name type="common">European house dust mite</name>
    <dbReference type="NCBI Taxonomy" id="6956"/>
    <lineage>
        <taxon>Eukaryota</taxon>
        <taxon>Metazoa</taxon>
        <taxon>Ecdysozoa</taxon>
        <taxon>Arthropoda</taxon>
        <taxon>Chelicerata</taxon>
        <taxon>Arachnida</taxon>
        <taxon>Acari</taxon>
        <taxon>Acariformes</taxon>
        <taxon>Sarcoptiformes</taxon>
        <taxon>Astigmata</taxon>
        <taxon>Psoroptidia</taxon>
        <taxon>Analgoidea</taxon>
        <taxon>Pyroglyphidae</taxon>
        <taxon>Dermatophagoidinae</taxon>
        <taxon>Dermatophagoides</taxon>
    </lineage>
</organism>
<feature type="repeat" description="WD" evidence="11">
    <location>
        <begin position="153"/>
        <end position="194"/>
    </location>
</feature>
<keyword evidence="10" id="KW-0472">Membrane</keyword>
<accession>A0ABQ8J674</accession>
<evidence type="ECO:0000256" key="6">
    <source>
        <dbReference type="ARBA" id="ARBA00022490"/>
    </source>
</evidence>
<feature type="compositionally biased region" description="Low complexity" evidence="13">
    <location>
        <begin position="688"/>
        <end position="698"/>
    </location>
</feature>
<feature type="region of interest" description="Disordered" evidence="13">
    <location>
        <begin position="934"/>
        <end position="1024"/>
    </location>
</feature>
<feature type="compositionally biased region" description="Gly residues" evidence="13">
    <location>
        <begin position="944"/>
        <end position="957"/>
    </location>
</feature>
<dbReference type="PROSITE" id="PS50082">
    <property type="entry name" value="WD_REPEATS_2"/>
    <property type="match status" value="1"/>
</dbReference>
<proteinExistence type="inferred from homology"/>
<dbReference type="Pfam" id="PF08596">
    <property type="entry name" value="Lgl_C"/>
    <property type="match status" value="1"/>
</dbReference>
<feature type="compositionally biased region" description="Low complexity" evidence="13">
    <location>
        <begin position="1207"/>
        <end position="1242"/>
    </location>
</feature>
<feature type="compositionally biased region" description="Low complexity" evidence="13">
    <location>
        <begin position="934"/>
        <end position="943"/>
    </location>
</feature>
<evidence type="ECO:0000256" key="12">
    <source>
        <dbReference type="PROSITE-ProRule" id="PRU00290"/>
    </source>
</evidence>
<evidence type="ECO:0000256" key="5">
    <source>
        <dbReference type="ARBA" id="ARBA00022483"/>
    </source>
</evidence>
<keyword evidence="6" id="KW-0963">Cytoplasm</keyword>
<sequence length="1493" mass="164271">MIVQHGFPYQPTSIAFDPIQRLIAIGSKNGSLRILGRPGVDISLRHVTEFAVLQIIFIINEGQLITVCADDSIHLWNLRNKSPEIVHSLKFQKERISYCYLPFQSKWMYIGTERGNVYVVNIDTFAMSGHLLIGYDSGIIVLWDLRNKSADFRHSYPEGILSISWHSEGRQFICSHADGSLSTWNLKAGSRPQSSIYPLAKSGDPKSELYSKIPKVEWRTSRTGDAYIMFSGGLVVGNGGEGANSKRVLTVIHGKSPTMLEMEHDIIDFITLCESPYEADFNDPYAIVVLLSNDLVVVNLQQPGYPCYTNPYPMDLHESPVTYCYYLANCPPDLIHAFYTVGQKSNKRSGMLERDWPINGGEWGSSTVSYPEIIITGHADGSLKFWDASAVNLQILYKLKTAKLFEKPRLINISQSFNNQNNNNNNNNNNGNNNNNNNNNSNNNNTTNNNGTSEMEDLFAIEFLTFSAENRVLCIAGASSQVIVFRFSKQEAQSEITVIEVPMNYDEIDSQSDSEILSGASALLHKADTHDPSAYYPLKVRTGHHKRLSGFQAEIVCLSPWIDRKTPPYRITSMSYNMHANLFAYGTENSLVIIDLVQKSIVLNVSTASLYGTSDPYQRTRPKRCTSAGPHSKDSNDHNNDVDRCRSPITTDNESMETVESLPKIIDYKDYYCDEEIEKMIEELSGMSSTISLTQSSCSDEEESKSSSLLKQQSQSLDIESLTSSSSSSASSTALSTITLANNDDDDHNKDDNNRIISNDETSSLQQITEMKTKKSIDDNQSNEPIESLDESQSPSSSPPPKAPPRRKHNNQNMNKFDTKNILIKSDSDCLINQNDNDNKQDNDDVDDDKLSLHLSQSLPQTSSSMLVHSISLPEPSSSSSNSDNNNKQKNYTGWDTFKKYGKHKIFDLRNDNHHGSSGGSFISLISFHHHSSLSSTSTNFEGSTGGGTGGGGGSGGCSPSALGTATSTALSSSSSPSATSSSPAAATSAAVSTASSSNVSRSKAIPQSVVNTELKRSRSQGTRNKLQMMHTIHQSMMIMPASIATDHRGDHHHHTDASDRLINSNSINHIGYHHHHHLHHGVQLGSDKIEGFTRSRSSSMSSLENVGSEPIQFLIFANTYVLKTDTCPSPTLWVGTSCGTVIVITLTMPDSMDNRVLCLQTVLATPSPTIFRLKGSILNIGFLDLNGCSLPLSAESWKDNNKRNETSTPTSISESTKRTGSLTITRTGSGGSSSNRMSKTSPTSSTTDVRDSHLVVLTSEKQIRLIVMPQQICAQKAVITETSFAVRADLVFIKNQDAYCLAVYLGTGNIVVYSLPSLRILIDQDFLPLTDVRIARTILFSVNGHGMYLSSPSELTKFTILASFCDNLPDMIGSVYNGPKDLPEPPKQSFLKGFFGGTPTPLDREELFGETNAGKAPKTMARLIPGSVEHTKAQSSAIGGEFAKLKESLNERGERLGKLEDSTARMQNEAEAFGSMAHAVMLKYRDKKWYQF</sequence>
<name>A0ABQ8J674_DERPT</name>
<evidence type="ECO:0000256" key="4">
    <source>
        <dbReference type="ARBA" id="ARBA00022475"/>
    </source>
</evidence>
<evidence type="ECO:0000256" key="1">
    <source>
        <dbReference type="ARBA" id="ARBA00004202"/>
    </source>
</evidence>
<evidence type="ECO:0000256" key="11">
    <source>
        <dbReference type="PROSITE-ProRule" id="PRU00221"/>
    </source>
</evidence>
<feature type="domain" description="V-SNARE coiled-coil homology" evidence="14">
    <location>
        <begin position="1428"/>
        <end position="1488"/>
    </location>
</feature>